<name>A0A0F9D9Q9_9ZZZZ</name>
<gene>
    <name evidence="1" type="ORF">LCGC14_2305370</name>
</gene>
<organism evidence="1">
    <name type="scientific">marine sediment metagenome</name>
    <dbReference type="NCBI Taxonomy" id="412755"/>
    <lineage>
        <taxon>unclassified sequences</taxon>
        <taxon>metagenomes</taxon>
        <taxon>ecological metagenomes</taxon>
    </lineage>
</organism>
<accession>A0A0F9D9Q9</accession>
<dbReference type="AlphaFoldDB" id="A0A0F9D9Q9"/>
<proteinExistence type="predicted"/>
<protein>
    <submittedName>
        <fullName evidence="1">Uncharacterized protein</fullName>
    </submittedName>
</protein>
<dbReference type="EMBL" id="LAZR01032592">
    <property type="protein sequence ID" value="KKL50451.1"/>
    <property type="molecule type" value="Genomic_DNA"/>
</dbReference>
<reference evidence="1" key="1">
    <citation type="journal article" date="2015" name="Nature">
        <title>Complex archaea that bridge the gap between prokaryotes and eukaryotes.</title>
        <authorList>
            <person name="Spang A."/>
            <person name="Saw J.H."/>
            <person name="Jorgensen S.L."/>
            <person name="Zaremba-Niedzwiedzka K."/>
            <person name="Martijn J."/>
            <person name="Lind A.E."/>
            <person name="van Eijk R."/>
            <person name="Schleper C."/>
            <person name="Guy L."/>
            <person name="Ettema T.J."/>
        </authorList>
    </citation>
    <scope>NUCLEOTIDE SEQUENCE</scope>
</reference>
<evidence type="ECO:0000313" key="1">
    <source>
        <dbReference type="EMBL" id="KKL50451.1"/>
    </source>
</evidence>
<sequence length="57" mass="6480">MAYPFPSDLTVLFPSFPQLSFQLPQGPPGAYPMEDQVPQLKLYGILLLVLVCHRLEY</sequence>
<comment type="caution">
    <text evidence="1">The sequence shown here is derived from an EMBL/GenBank/DDBJ whole genome shotgun (WGS) entry which is preliminary data.</text>
</comment>